<feature type="compositionally biased region" description="Basic and acidic residues" evidence="1">
    <location>
        <begin position="111"/>
        <end position="121"/>
    </location>
</feature>
<gene>
    <name evidence="3" type="ORF">SKAU_G00273480</name>
</gene>
<organism evidence="3 4">
    <name type="scientific">Synaphobranchus kaupii</name>
    <name type="common">Kaup's arrowtooth eel</name>
    <dbReference type="NCBI Taxonomy" id="118154"/>
    <lineage>
        <taxon>Eukaryota</taxon>
        <taxon>Metazoa</taxon>
        <taxon>Chordata</taxon>
        <taxon>Craniata</taxon>
        <taxon>Vertebrata</taxon>
        <taxon>Euteleostomi</taxon>
        <taxon>Actinopterygii</taxon>
        <taxon>Neopterygii</taxon>
        <taxon>Teleostei</taxon>
        <taxon>Anguilliformes</taxon>
        <taxon>Synaphobranchidae</taxon>
        <taxon>Synaphobranchus</taxon>
    </lineage>
</organism>
<evidence type="ECO:0000256" key="2">
    <source>
        <dbReference type="SAM" id="SignalP"/>
    </source>
</evidence>
<name>A0A9Q1F0N4_SYNKA</name>
<sequence>MLSWALCCVLAVVCSAWRTPAFPLYTDVIQRLKPELEEAENTDVGNHRQIEATHPFLLQLDSSRDAWIKGQKGPLKQEKLNNMVDDVKAVLLKLAATDSLATLGFLHSDQRSPKVNKRGEDPPLCPGIGRSPFH</sequence>
<evidence type="ECO:0000313" key="3">
    <source>
        <dbReference type="EMBL" id="KAJ8348759.1"/>
    </source>
</evidence>
<protein>
    <submittedName>
        <fullName evidence="3">Uncharacterized protein</fullName>
    </submittedName>
</protein>
<dbReference type="OrthoDB" id="9041662at2759"/>
<dbReference type="Proteomes" id="UP001152622">
    <property type="component" value="Chromosome 10"/>
</dbReference>
<evidence type="ECO:0000256" key="1">
    <source>
        <dbReference type="SAM" id="MobiDB-lite"/>
    </source>
</evidence>
<proteinExistence type="predicted"/>
<accession>A0A9Q1F0N4</accession>
<comment type="caution">
    <text evidence="3">The sequence shown here is derived from an EMBL/GenBank/DDBJ whole genome shotgun (WGS) entry which is preliminary data.</text>
</comment>
<dbReference type="AlphaFoldDB" id="A0A9Q1F0N4"/>
<feature type="signal peptide" evidence="2">
    <location>
        <begin position="1"/>
        <end position="16"/>
    </location>
</feature>
<keyword evidence="2" id="KW-0732">Signal</keyword>
<feature type="region of interest" description="Disordered" evidence="1">
    <location>
        <begin position="111"/>
        <end position="134"/>
    </location>
</feature>
<evidence type="ECO:0000313" key="4">
    <source>
        <dbReference type="Proteomes" id="UP001152622"/>
    </source>
</evidence>
<dbReference type="EMBL" id="JAINUF010000010">
    <property type="protein sequence ID" value="KAJ8348759.1"/>
    <property type="molecule type" value="Genomic_DNA"/>
</dbReference>
<reference evidence="3" key="1">
    <citation type="journal article" date="2023" name="Science">
        <title>Genome structures resolve the early diversification of teleost fishes.</title>
        <authorList>
            <person name="Parey E."/>
            <person name="Louis A."/>
            <person name="Montfort J."/>
            <person name="Bouchez O."/>
            <person name="Roques C."/>
            <person name="Iampietro C."/>
            <person name="Lluch J."/>
            <person name="Castinel A."/>
            <person name="Donnadieu C."/>
            <person name="Desvignes T."/>
            <person name="Floi Bucao C."/>
            <person name="Jouanno E."/>
            <person name="Wen M."/>
            <person name="Mejri S."/>
            <person name="Dirks R."/>
            <person name="Jansen H."/>
            <person name="Henkel C."/>
            <person name="Chen W.J."/>
            <person name="Zahm M."/>
            <person name="Cabau C."/>
            <person name="Klopp C."/>
            <person name="Thompson A.W."/>
            <person name="Robinson-Rechavi M."/>
            <person name="Braasch I."/>
            <person name="Lecointre G."/>
            <person name="Bobe J."/>
            <person name="Postlethwait J.H."/>
            <person name="Berthelot C."/>
            <person name="Roest Crollius H."/>
            <person name="Guiguen Y."/>
        </authorList>
    </citation>
    <scope>NUCLEOTIDE SEQUENCE</scope>
    <source>
        <strain evidence="3">WJC10195</strain>
    </source>
</reference>
<feature type="chain" id="PRO_5040323528" evidence="2">
    <location>
        <begin position="17"/>
        <end position="134"/>
    </location>
</feature>
<keyword evidence="4" id="KW-1185">Reference proteome</keyword>